<name>T2M6F0_HYDVU</name>
<dbReference type="InterPro" id="IPR023696">
    <property type="entry name" value="Ureohydrolase_dom_sf"/>
</dbReference>
<organism evidence="4">
    <name type="scientific">Hydra vulgaris</name>
    <name type="common">Hydra</name>
    <name type="synonym">Hydra attenuata</name>
    <dbReference type="NCBI Taxonomy" id="6087"/>
    <lineage>
        <taxon>Eukaryota</taxon>
        <taxon>Metazoa</taxon>
        <taxon>Cnidaria</taxon>
        <taxon>Hydrozoa</taxon>
        <taxon>Hydroidolina</taxon>
        <taxon>Anthoathecata</taxon>
        <taxon>Aplanulata</taxon>
        <taxon>Hydridae</taxon>
        <taxon>Hydra</taxon>
    </lineage>
</organism>
<dbReference type="PANTHER" id="PTHR11358:SF26">
    <property type="entry name" value="GUANIDINO ACID HYDROLASE, MITOCHONDRIAL"/>
    <property type="match status" value="1"/>
</dbReference>
<keyword evidence="1" id="KW-0479">Metal-binding</keyword>
<dbReference type="SUPFAM" id="SSF52768">
    <property type="entry name" value="Arginase/deacetylase"/>
    <property type="match status" value="1"/>
</dbReference>
<accession>T2M6F0</accession>
<dbReference type="EMBL" id="HAAD01001472">
    <property type="protein sequence ID" value="CDG67704.1"/>
    <property type="molecule type" value="mRNA"/>
</dbReference>
<evidence type="ECO:0000256" key="1">
    <source>
        <dbReference type="ARBA" id="ARBA00022723"/>
    </source>
</evidence>
<dbReference type="Gene3D" id="3.40.800.10">
    <property type="entry name" value="Ureohydrolase domain"/>
    <property type="match status" value="1"/>
</dbReference>
<dbReference type="PIRSF" id="PIRSF036979">
    <property type="entry name" value="Arginase"/>
    <property type="match status" value="1"/>
</dbReference>
<dbReference type="OrthoDB" id="6019044at2759"/>
<dbReference type="AlphaFoldDB" id="T2M6F0"/>
<keyword evidence="2" id="KW-0378">Hydrolase</keyword>
<evidence type="ECO:0000313" key="4">
    <source>
        <dbReference type="EMBL" id="CDG67704.1"/>
    </source>
</evidence>
<dbReference type="GO" id="GO:0046872">
    <property type="term" value="F:metal ion binding"/>
    <property type="evidence" value="ECO:0007669"/>
    <property type="project" value="UniProtKB-KW"/>
</dbReference>
<evidence type="ECO:0000256" key="2">
    <source>
        <dbReference type="ARBA" id="ARBA00022801"/>
    </source>
</evidence>
<gene>
    <name evidence="4" type="primary">AGMAT</name>
</gene>
<sequence>SSNQKMSKIGDPRLGDLLQVPYSGNKKAKVAILGYPCDIGVERNNGRVGSKNGPCCIRKKLEKMGTVINPEFNIDLNNIHFEDRGDIQISDTLENNHEILASEVSSLLNDGFIVIVVGGGNDQSYPNAKGLMSSMKSGNIGVVNIDAHLDVRPLINGSLAHSGSPFRQLLEDDMYIKDKGMFLEFASQGSQCSAEHVKYIQSKSGKIVWLSEIHKKGANECFKNVLNDLQGRPLFVSFDIDSIKGADCPGVSCPSVIGLSAQDALDICFLAGKNTYTKLLDLSEFNPNIEEDRTARLVVNMIYYFLLGIAER</sequence>
<comment type="similarity">
    <text evidence="3">Belongs to the arginase family.</text>
</comment>
<dbReference type="PANTHER" id="PTHR11358">
    <property type="entry name" value="ARGINASE/AGMATINASE"/>
    <property type="match status" value="1"/>
</dbReference>
<reference evidence="4" key="1">
    <citation type="journal article" date="2013" name="Genome Biol. Evol.">
        <title>Punctuated emergences of genetic and phenotypic innovations in eumetazoan, bilaterian, euteleostome, and hominidae ancestors.</title>
        <authorList>
            <person name="Wenger Y."/>
            <person name="Galliot B."/>
        </authorList>
    </citation>
    <scope>NUCLEOTIDE SEQUENCE</scope>
    <source>
        <tissue evidence="4">Whole animals</tissue>
    </source>
</reference>
<feature type="non-terminal residue" evidence="4">
    <location>
        <position position="1"/>
    </location>
</feature>
<dbReference type="Pfam" id="PF00491">
    <property type="entry name" value="Arginase"/>
    <property type="match status" value="1"/>
</dbReference>
<evidence type="ECO:0000256" key="3">
    <source>
        <dbReference type="PROSITE-ProRule" id="PRU00742"/>
    </source>
</evidence>
<proteinExistence type="evidence at transcript level"/>
<dbReference type="CDD" id="cd09988">
    <property type="entry name" value="Formimidoylglutamase"/>
    <property type="match status" value="1"/>
</dbReference>
<dbReference type="InterPro" id="IPR006035">
    <property type="entry name" value="Ureohydrolase"/>
</dbReference>
<dbReference type="PROSITE" id="PS51409">
    <property type="entry name" value="ARGINASE_2"/>
    <property type="match status" value="1"/>
</dbReference>
<protein>
    <submittedName>
        <fullName evidence="4">Agmatinase, mitochondrial</fullName>
    </submittedName>
</protein>
<dbReference type="GO" id="GO:0008783">
    <property type="term" value="F:agmatinase activity"/>
    <property type="evidence" value="ECO:0007669"/>
    <property type="project" value="TreeGrafter"/>
</dbReference>
<dbReference type="GO" id="GO:0033389">
    <property type="term" value="P:putrescine biosynthetic process from arginine, via agmatine"/>
    <property type="evidence" value="ECO:0007669"/>
    <property type="project" value="TreeGrafter"/>
</dbReference>